<proteinExistence type="predicted"/>
<dbReference type="OrthoDB" id="421327at2759"/>
<sequence>MLRKSFLTPQRIGNRISLRYIFYGALSTTGARRYASPKPTLNLDPSYQALLNDINIALNSNKANPPVHRELEIIEGSSSQVTQELSVQDWLPMQMPLEPTIEDDSDDPEHRKSPAALFGSKRISMVVLPEQLKSTVDQLIFEEGTLALRGDSTRLFKAPEDESGGGQWDTEYDVKYSSREQAMRHAIRDGMAFATVALPAHYSAIMSVLQHIKQRLEPSWEVNRIIDWGAGTGSGLWASVYSFQHQSNLDSDAVQDAVIEKSKILSYVGIEKRVGLASIGKKLAARVPTGSIDISWKKSFNEQQHKVLREEGPATIALSAFALTSLSTATAQKKIVQEMWDSGAHTIVIIDHNTEKGFHAVAQAREYLLRLGNEEVEDPAIAKLDVVGSHVLAPCPHDRPCPLLRPGGVTLTCGFSQRLQRPPFMRHSKQTRVGHEDIGYSYTVIRRGPRPTLVNTSVGRVGAVGKRAMEMARFANEEMRELKVELDANDTVNNILTAEIPETEGTITLQDDELGDSDLQVALRREAYEWPRVVFRPIKNPGHIILDSCTKEGQLMRITIPKSQGKQPFYDARKSNWGDLFPHAPKNAPVERHQPRIRKGNRGSGADIGKRKDSFKARQKQSYGEIALSVRERKKQSKQQFARTRGDKVWQD</sequence>
<evidence type="ECO:0000256" key="5">
    <source>
        <dbReference type="ARBA" id="ARBA00023014"/>
    </source>
</evidence>
<evidence type="ECO:0000256" key="2">
    <source>
        <dbReference type="ARBA" id="ARBA00022723"/>
    </source>
</evidence>
<evidence type="ECO:0000256" key="8">
    <source>
        <dbReference type="SAM" id="MobiDB-lite"/>
    </source>
</evidence>
<gene>
    <name evidence="9" type="ORF">JR316_000428</name>
</gene>
<dbReference type="GO" id="GO:0008168">
    <property type="term" value="F:methyltransferase activity"/>
    <property type="evidence" value="ECO:0007669"/>
    <property type="project" value="InterPro"/>
</dbReference>
<keyword evidence="6" id="KW-0496">Mitochondrion</keyword>
<keyword evidence="4" id="KW-0408">Iron</keyword>
<dbReference type="GO" id="GO:0046872">
    <property type="term" value="F:metal ion binding"/>
    <property type="evidence" value="ECO:0007669"/>
    <property type="project" value="UniProtKB-KW"/>
</dbReference>
<dbReference type="GO" id="GO:0051536">
    <property type="term" value="F:iron-sulfur cluster binding"/>
    <property type="evidence" value="ECO:0007669"/>
    <property type="project" value="UniProtKB-KW"/>
</dbReference>
<dbReference type="GO" id="GO:0005763">
    <property type="term" value="C:mitochondrial small ribosomal subunit"/>
    <property type="evidence" value="ECO:0007669"/>
    <property type="project" value="TreeGrafter"/>
</dbReference>
<evidence type="ECO:0000313" key="9">
    <source>
        <dbReference type="EMBL" id="KAG5173771.1"/>
    </source>
</evidence>
<evidence type="ECO:0000256" key="4">
    <source>
        <dbReference type="ARBA" id="ARBA00023004"/>
    </source>
</evidence>
<comment type="function">
    <text evidence="7">Mitochondrial ribosome (mitoribosome) assembly factor. Binds at the interface of the head and body domains of the mitochondrial small ribosomal subunit (mt-SSU), occluding the mRNA channel and preventing compaction of the head domain towards the body. Probable inactive methyltransferase: retains the characteristic folding and ability to bind S-adenosyl-L-methionine, but it probably lost its methyltransferase activity.</text>
</comment>
<dbReference type="EMBL" id="JAFIQS010000001">
    <property type="protein sequence ID" value="KAG5173771.1"/>
    <property type="molecule type" value="Genomic_DNA"/>
</dbReference>
<accession>A0A8H7Y550</accession>
<comment type="subcellular location">
    <subcellularLocation>
        <location evidence="1">Mitochondrion</location>
    </subcellularLocation>
</comment>
<dbReference type="InterPro" id="IPR015324">
    <property type="entry name" value="Ribosomal_Rsm22-like"/>
</dbReference>
<dbReference type="GO" id="GO:0003735">
    <property type="term" value="F:structural constituent of ribosome"/>
    <property type="evidence" value="ECO:0007669"/>
    <property type="project" value="TreeGrafter"/>
</dbReference>
<feature type="region of interest" description="Disordered" evidence="8">
    <location>
        <begin position="584"/>
        <end position="652"/>
    </location>
</feature>
<evidence type="ECO:0000256" key="6">
    <source>
        <dbReference type="ARBA" id="ARBA00023128"/>
    </source>
</evidence>
<comment type="caution">
    <text evidence="9">The sequence shown here is derived from an EMBL/GenBank/DDBJ whole genome shotgun (WGS) entry which is preliminary data.</text>
</comment>
<evidence type="ECO:0000256" key="1">
    <source>
        <dbReference type="ARBA" id="ARBA00004173"/>
    </source>
</evidence>
<name>A0A8H7Y550_PSICU</name>
<keyword evidence="5" id="KW-0411">Iron-sulfur</keyword>
<evidence type="ECO:0008006" key="10">
    <source>
        <dbReference type="Google" id="ProtNLM"/>
    </source>
</evidence>
<dbReference type="PANTHER" id="PTHR13184:SF5">
    <property type="entry name" value="METHYLTRANSFERASE-LIKE PROTEIN 17, MITOCHONDRIAL"/>
    <property type="match status" value="1"/>
</dbReference>
<dbReference type="PANTHER" id="PTHR13184">
    <property type="entry name" value="37S RIBOSOMAL PROTEIN S22"/>
    <property type="match status" value="1"/>
</dbReference>
<evidence type="ECO:0000256" key="7">
    <source>
        <dbReference type="ARBA" id="ARBA00045681"/>
    </source>
</evidence>
<evidence type="ECO:0000256" key="3">
    <source>
        <dbReference type="ARBA" id="ARBA00022946"/>
    </source>
</evidence>
<dbReference type="GO" id="GO:0006412">
    <property type="term" value="P:translation"/>
    <property type="evidence" value="ECO:0007669"/>
    <property type="project" value="InterPro"/>
</dbReference>
<organism evidence="9">
    <name type="scientific">Psilocybe cubensis</name>
    <name type="common">Psychedelic mushroom</name>
    <name type="synonym">Stropharia cubensis</name>
    <dbReference type="NCBI Taxonomy" id="181762"/>
    <lineage>
        <taxon>Eukaryota</taxon>
        <taxon>Fungi</taxon>
        <taxon>Dikarya</taxon>
        <taxon>Basidiomycota</taxon>
        <taxon>Agaricomycotina</taxon>
        <taxon>Agaricomycetes</taxon>
        <taxon>Agaricomycetidae</taxon>
        <taxon>Agaricales</taxon>
        <taxon>Agaricineae</taxon>
        <taxon>Strophariaceae</taxon>
        <taxon>Psilocybe</taxon>
    </lineage>
</organism>
<dbReference type="Pfam" id="PF09243">
    <property type="entry name" value="Rsm22"/>
    <property type="match status" value="2"/>
</dbReference>
<protein>
    <recommendedName>
        <fullName evidence="10">Rsm22-domain-containing protein</fullName>
    </recommendedName>
</protein>
<keyword evidence="2" id="KW-0479">Metal-binding</keyword>
<dbReference type="AlphaFoldDB" id="A0A8H7Y550"/>
<dbReference type="InterPro" id="IPR052571">
    <property type="entry name" value="Mt_RNA_Methyltransferase"/>
</dbReference>
<reference evidence="9" key="1">
    <citation type="submission" date="2021-02" db="EMBL/GenBank/DDBJ databases">
        <title>Psilocybe cubensis genome.</title>
        <authorList>
            <person name="Mckernan K.J."/>
            <person name="Crawford S."/>
            <person name="Trippe A."/>
            <person name="Kane L.T."/>
            <person name="Mclaughlin S."/>
        </authorList>
    </citation>
    <scope>NUCLEOTIDE SEQUENCE [LARGE SCALE GENOMIC DNA]</scope>
    <source>
        <strain evidence="9">MGC-MH-2018</strain>
    </source>
</reference>
<keyword evidence="3" id="KW-0809">Transit peptide</keyword>